<gene>
    <name evidence="1" type="ORF">BaRGS_00033168</name>
</gene>
<comment type="caution">
    <text evidence="1">The sequence shown here is derived from an EMBL/GenBank/DDBJ whole genome shotgun (WGS) entry which is preliminary data.</text>
</comment>
<keyword evidence="2" id="KW-1185">Reference proteome</keyword>
<name>A0ABD0JKR6_9CAEN</name>
<accession>A0ABD0JKR6</accession>
<sequence>MENPICLSRPRGGASICIMCLSVITASPNWPQLTLTFLYRPTPRRVARAGQSVQGTGHSKSKQLDQVRKCCGWGGVWVDGVWVDVNGGERERWGWGRGWGWREMG</sequence>
<proteinExistence type="predicted"/>
<dbReference type="EMBL" id="JACVVK020000401">
    <property type="protein sequence ID" value="KAK7475579.1"/>
    <property type="molecule type" value="Genomic_DNA"/>
</dbReference>
<evidence type="ECO:0000313" key="2">
    <source>
        <dbReference type="Proteomes" id="UP001519460"/>
    </source>
</evidence>
<protein>
    <submittedName>
        <fullName evidence="1">Uncharacterized protein</fullName>
    </submittedName>
</protein>
<evidence type="ECO:0000313" key="1">
    <source>
        <dbReference type="EMBL" id="KAK7475579.1"/>
    </source>
</evidence>
<reference evidence="1 2" key="1">
    <citation type="journal article" date="2023" name="Sci. Data">
        <title>Genome assembly of the Korean intertidal mud-creeper Batillaria attramentaria.</title>
        <authorList>
            <person name="Patra A.K."/>
            <person name="Ho P.T."/>
            <person name="Jun S."/>
            <person name="Lee S.J."/>
            <person name="Kim Y."/>
            <person name="Won Y.J."/>
        </authorList>
    </citation>
    <scope>NUCLEOTIDE SEQUENCE [LARGE SCALE GENOMIC DNA]</scope>
    <source>
        <strain evidence="1">Wonlab-2016</strain>
    </source>
</reference>
<dbReference type="AlphaFoldDB" id="A0ABD0JKR6"/>
<organism evidence="1 2">
    <name type="scientific">Batillaria attramentaria</name>
    <dbReference type="NCBI Taxonomy" id="370345"/>
    <lineage>
        <taxon>Eukaryota</taxon>
        <taxon>Metazoa</taxon>
        <taxon>Spiralia</taxon>
        <taxon>Lophotrochozoa</taxon>
        <taxon>Mollusca</taxon>
        <taxon>Gastropoda</taxon>
        <taxon>Caenogastropoda</taxon>
        <taxon>Sorbeoconcha</taxon>
        <taxon>Cerithioidea</taxon>
        <taxon>Batillariidae</taxon>
        <taxon>Batillaria</taxon>
    </lineage>
</organism>
<dbReference type="Proteomes" id="UP001519460">
    <property type="component" value="Unassembled WGS sequence"/>
</dbReference>